<accession>A0A816DJG9</accession>
<evidence type="ECO:0000256" key="2">
    <source>
        <dbReference type="SAM" id="Phobius"/>
    </source>
</evidence>
<feature type="signal peptide" evidence="3">
    <location>
        <begin position="1"/>
        <end position="20"/>
    </location>
</feature>
<feature type="compositionally biased region" description="Basic and acidic residues" evidence="1">
    <location>
        <begin position="283"/>
        <end position="295"/>
    </location>
</feature>
<dbReference type="InterPro" id="IPR003599">
    <property type="entry name" value="Ig_sub"/>
</dbReference>
<feature type="domain" description="Ig-like" evidence="4">
    <location>
        <begin position="133"/>
        <end position="214"/>
    </location>
</feature>
<evidence type="ECO:0000313" key="5">
    <source>
        <dbReference type="EMBL" id="CAF1635043.1"/>
    </source>
</evidence>
<name>A0A816DJG9_9BILA</name>
<evidence type="ECO:0000256" key="1">
    <source>
        <dbReference type="SAM" id="MobiDB-lite"/>
    </source>
</evidence>
<reference evidence="5" key="1">
    <citation type="submission" date="2021-02" db="EMBL/GenBank/DDBJ databases">
        <authorList>
            <person name="Nowell W R."/>
        </authorList>
    </citation>
    <scope>NUCLEOTIDE SEQUENCE</scope>
</reference>
<dbReference type="Proteomes" id="UP000663834">
    <property type="component" value="Unassembled WGS sequence"/>
</dbReference>
<evidence type="ECO:0000313" key="7">
    <source>
        <dbReference type="Proteomes" id="UP000663834"/>
    </source>
</evidence>
<dbReference type="Proteomes" id="UP000681720">
    <property type="component" value="Unassembled WGS sequence"/>
</dbReference>
<feature type="chain" id="PRO_5035609923" description="Ig-like domain-containing protein" evidence="3">
    <location>
        <begin position="21"/>
        <end position="295"/>
    </location>
</feature>
<proteinExistence type="predicted"/>
<keyword evidence="2" id="KW-0812">Transmembrane</keyword>
<comment type="caution">
    <text evidence="5">The sequence shown here is derived from an EMBL/GenBank/DDBJ whole genome shotgun (WGS) entry which is preliminary data.</text>
</comment>
<evidence type="ECO:0000259" key="4">
    <source>
        <dbReference type="PROSITE" id="PS50835"/>
    </source>
</evidence>
<keyword evidence="2" id="KW-0472">Membrane</keyword>
<dbReference type="EMBL" id="CAJOBJ010006903">
    <property type="protein sequence ID" value="CAF4072644.1"/>
    <property type="molecule type" value="Genomic_DNA"/>
</dbReference>
<dbReference type="PROSITE" id="PS50835">
    <property type="entry name" value="IG_LIKE"/>
    <property type="match status" value="1"/>
</dbReference>
<protein>
    <recommendedName>
        <fullName evidence="4">Ig-like domain-containing protein</fullName>
    </recommendedName>
</protein>
<sequence length="295" mass="33824">MHKLFFISFIVLNIVISSNAKYSRSPATNKELKAILKHSLDLGCKYSGVDEDGEFLDWYKDDVPVSSEKSGHYVVHNSQTESKLTIKIFVPSDGHVKKWSVKTQKSGFEEPIECQFNKIIPKRSPQRIDTNRPAEKLEASHSSIRRYRGEPVSFKCIIEPEPVNKTFNEIKWEFSKDDTTYSVLTDDITYENKVNIIIDSIEKRHRGYYRCTLNGISFTVLLRVKDRLAPLWPFLGIVGTVALLVIVILIFEKRQKPARKAAGTEDEEHNRAKDPLVRTPNKSVDDENKKRAVKA</sequence>
<dbReference type="AlphaFoldDB" id="A0A816DJG9"/>
<dbReference type="SUPFAM" id="SSF48726">
    <property type="entry name" value="Immunoglobulin"/>
    <property type="match status" value="2"/>
</dbReference>
<feature type="transmembrane region" description="Helical" evidence="2">
    <location>
        <begin position="231"/>
        <end position="251"/>
    </location>
</feature>
<gene>
    <name evidence="6" type="ORF">GIL414_LOCUS15600</name>
    <name evidence="5" type="ORF">KQP761_LOCUS26902</name>
</gene>
<dbReference type="Gene3D" id="2.60.40.10">
    <property type="entry name" value="Immunoglobulins"/>
    <property type="match status" value="2"/>
</dbReference>
<feature type="region of interest" description="Disordered" evidence="1">
    <location>
        <begin position="256"/>
        <end position="295"/>
    </location>
</feature>
<keyword evidence="3" id="KW-0732">Signal</keyword>
<dbReference type="SMART" id="SM00409">
    <property type="entry name" value="IG"/>
    <property type="match status" value="1"/>
</dbReference>
<dbReference type="InterPro" id="IPR007110">
    <property type="entry name" value="Ig-like_dom"/>
</dbReference>
<dbReference type="OrthoDB" id="5970915at2759"/>
<evidence type="ECO:0000256" key="3">
    <source>
        <dbReference type="SAM" id="SignalP"/>
    </source>
</evidence>
<keyword evidence="2" id="KW-1133">Transmembrane helix</keyword>
<evidence type="ECO:0000313" key="6">
    <source>
        <dbReference type="EMBL" id="CAF4072644.1"/>
    </source>
</evidence>
<dbReference type="EMBL" id="CAJNOW010014759">
    <property type="protein sequence ID" value="CAF1635043.1"/>
    <property type="molecule type" value="Genomic_DNA"/>
</dbReference>
<organism evidence="5 7">
    <name type="scientific">Rotaria magnacalcarata</name>
    <dbReference type="NCBI Taxonomy" id="392030"/>
    <lineage>
        <taxon>Eukaryota</taxon>
        <taxon>Metazoa</taxon>
        <taxon>Spiralia</taxon>
        <taxon>Gnathifera</taxon>
        <taxon>Rotifera</taxon>
        <taxon>Eurotatoria</taxon>
        <taxon>Bdelloidea</taxon>
        <taxon>Philodinida</taxon>
        <taxon>Philodinidae</taxon>
        <taxon>Rotaria</taxon>
    </lineage>
</organism>
<dbReference type="InterPro" id="IPR036179">
    <property type="entry name" value="Ig-like_dom_sf"/>
</dbReference>
<dbReference type="InterPro" id="IPR013783">
    <property type="entry name" value="Ig-like_fold"/>
</dbReference>